<organism evidence="2 3">
    <name type="scientific">Taxus chinensis</name>
    <name type="common">Chinese yew</name>
    <name type="synonym">Taxus wallichiana var. chinensis</name>
    <dbReference type="NCBI Taxonomy" id="29808"/>
    <lineage>
        <taxon>Eukaryota</taxon>
        <taxon>Viridiplantae</taxon>
        <taxon>Streptophyta</taxon>
        <taxon>Embryophyta</taxon>
        <taxon>Tracheophyta</taxon>
        <taxon>Spermatophyta</taxon>
        <taxon>Pinopsida</taxon>
        <taxon>Pinidae</taxon>
        <taxon>Conifers II</taxon>
        <taxon>Cupressales</taxon>
        <taxon>Taxaceae</taxon>
        <taxon>Taxus</taxon>
    </lineage>
</organism>
<feature type="compositionally biased region" description="Basic and acidic residues" evidence="1">
    <location>
        <begin position="68"/>
        <end position="78"/>
    </location>
</feature>
<dbReference type="EMBL" id="JAHRHJ020000003">
    <property type="protein sequence ID" value="KAH9320498.1"/>
    <property type="molecule type" value="Genomic_DNA"/>
</dbReference>
<dbReference type="Proteomes" id="UP000824469">
    <property type="component" value="Unassembled WGS sequence"/>
</dbReference>
<gene>
    <name evidence="2" type="ORF">KI387_015137</name>
</gene>
<comment type="caution">
    <text evidence="2">The sequence shown here is derived from an EMBL/GenBank/DDBJ whole genome shotgun (WGS) entry which is preliminary data.</text>
</comment>
<feature type="region of interest" description="Disordered" evidence="1">
    <location>
        <begin position="68"/>
        <end position="87"/>
    </location>
</feature>
<dbReference type="OMA" id="WEYFIIL"/>
<name>A0AA38GEW1_TAXCH</name>
<protein>
    <recommendedName>
        <fullName evidence="4">Aspartic peptidase DDI1-type domain-containing protein</fullName>
    </recommendedName>
</protein>
<evidence type="ECO:0000313" key="3">
    <source>
        <dbReference type="Proteomes" id="UP000824469"/>
    </source>
</evidence>
<reference evidence="2 3" key="1">
    <citation type="journal article" date="2021" name="Nat. Plants">
        <title>The Taxus genome provides insights into paclitaxel biosynthesis.</title>
        <authorList>
            <person name="Xiong X."/>
            <person name="Gou J."/>
            <person name="Liao Q."/>
            <person name="Li Y."/>
            <person name="Zhou Q."/>
            <person name="Bi G."/>
            <person name="Li C."/>
            <person name="Du R."/>
            <person name="Wang X."/>
            <person name="Sun T."/>
            <person name="Guo L."/>
            <person name="Liang H."/>
            <person name="Lu P."/>
            <person name="Wu Y."/>
            <person name="Zhang Z."/>
            <person name="Ro D.K."/>
            <person name="Shang Y."/>
            <person name="Huang S."/>
            <person name="Yan J."/>
        </authorList>
    </citation>
    <scope>NUCLEOTIDE SEQUENCE [LARGE SCALE GENOMIC DNA]</scope>
    <source>
        <strain evidence="2">Ta-2019</strain>
    </source>
</reference>
<accession>A0AA38GEW1</accession>
<feature type="non-terminal residue" evidence="2">
    <location>
        <position position="207"/>
    </location>
</feature>
<proteinExistence type="predicted"/>
<keyword evidence="3" id="KW-1185">Reference proteome</keyword>
<evidence type="ECO:0000313" key="2">
    <source>
        <dbReference type="EMBL" id="KAH9320498.1"/>
    </source>
</evidence>
<sequence>MPAQLVSNPRNKKTTPVYGIEPEKSVDLHAMDCKNIQTRYGKIINSPPLVITEMIEENEIPSIVVPKKDIDRKEKEPDSNTTKTPFPERFKEAIEIKESELVQELRKLNIEIPLLQAIKDIPELNKLIKILCLKNLGRKKQYPKTIKVDGKLVDLLVGKLLHPKYGDPGSLVIFVSIGKKDVHNVLIDLGAAINVMTVNTLKTSPLT</sequence>
<evidence type="ECO:0000256" key="1">
    <source>
        <dbReference type="SAM" id="MobiDB-lite"/>
    </source>
</evidence>
<evidence type="ECO:0008006" key="4">
    <source>
        <dbReference type="Google" id="ProtNLM"/>
    </source>
</evidence>
<dbReference type="AlphaFoldDB" id="A0AA38GEW1"/>